<evidence type="ECO:0000256" key="11">
    <source>
        <dbReference type="PROSITE-ProRule" id="PRU00455"/>
    </source>
</evidence>
<dbReference type="PANTHER" id="PTHR46632:SF16">
    <property type="entry name" value="E3 UBIQUITIN-PROTEIN LIGASE SINA-LIKE 10"/>
    <property type="match status" value="1"/>
</dbReference>
<keyword evidence="9" id="KW-0862">Zinc</keyword>
<comment type="pathway">
    <text evidence="2">Protein modification; protein ubiquitination.</text>
</comment>
<dbReference type="AlphaFoldDB" id="A0ABD1C9E0"/>
<comment type="similarity">
    <text evidence="3">Belongs to the SINA (Seven in absentia) family.</text>
</comment>
<organism evidence="13 14">
    <name type="scientific">Cardamine amara subsp. amara</name>
    <dbReference type="NCBI Taxonomy" id="228776"/>
    <lineage>
        <taxon>Eukaryota</taxon>
        <taxon>Viridiplantae</taxon>
        <taxon>Streptophyta</taxon>
        <taxon>Embryophyta</taxon>
        <taxon>Tracheophyta</taxon>
        <taxon>Spermatophyta</taxon>
        <taxon>Magnoliopsida</taxon>
        <taxon>eudicotyledons</taxon>
        <taxon>Gunneridae</taxon>
        <taxon>Pentapetalae</taxon>
        <taxon>rosids</taxon>
        <taxon>malvids</taxon>
        <taxon>Brassicales</taxon>
        <taxon>Brassicaceae</taxon>
        <taxon>Cardamineae</taxon>
        <taxon>Cardamine</taxon>
    </lineage>
</organism>
<evidence type="ECO:0000256" key="9">
    <source>
        <dbReference type="ARBA" id="ARBA00022833"/>
    </source>
</evidence>
<dbReference type="Pfam" id="PF21362">
    <property type="entry name" value="Sina_RING"/>
    <property type="match status" value="1"/>
</dbReference>
<keyword evidence="7 11" id="KW-0863">Zinc-finger</keyword>
<proteinExistence type="inferred from homology"/>
<dbReference type="SUPFAM" id="SSF49599">
    <property type="entry name" value="TRAF domain-like"/>
    <property type="match status" value="1"/>
</dbReference>
<dbReference type="InterPro" id="IPR049548">
    <property type="entry name" value="Sina-like_RING"/>
</dbReference>
<dbReference type="Pfam" id="PF21361">
    <property type="entry name" value="Sina_ZnF"/>
    <property type="match status" value="1"/>
</dbReference>
<dbReference type="InterPro" id="IPR044286">
    <property type="entry name" value="SINL_plant"/>
</dbReference>
<dbReference type="EC" id="2.3.2.27" evidence="4"/>
<dbReference type="EMBL" id="JBANAX010000013">
    <property type="protein sequence ID" value="KAL1226055.1"/>
    <property type="molecule type" value="Genomic_DNA"/>
</dbReference>
<evidence type="ECO:0000259" key="12">
    <source>
        <dbReference type="PROSITE" id="PS51081"/>
    </source>
</evidence>
<gene>
    <name evidence="13" type="ORF">V5N11_009156</name>
</gene>
<comment type="caution">
    <text evidence="13">The sequence shown here is derived from an EMBL/GenBank/DDBJ whole genome shotgun (WGS) entry which is preliminary data.</text>
</comment>
<keyword evidence="14" id="KW-1185">Reference proteome</keyword>
<evidence type="ECO:0000256" key="7">
    <source>
        <dbReference type="ARBA" id="ARBA00022771"/>
    </source>
</evidence>
<feature type="domain" description="SIAH-type" evidence="12">
    <location>
        <begin position="121"/>
        <end position="179"/>
    </location>
</feature>
<dbReference type="GO" id="GO:0008270">
    <property type="term" value="F:zinc ion binding"/>
    <property type="evidence" value="ECO:0007669"/>
    <property type="project" value="UniProtKB-KW"/>
</dbReference>
<evidence type="ECO:0000256" key="5">
    <source>
        <dbReference type="ARBA" id="ARBA00022679"/>
    </source>
</evidence>
<sequence length="302" mass="33984">MFMNVILFFFAYFRLIIHILCVRDGLRNQRLVRQPSLQENAKTEETGEAEIINSFLSLTLLDPDVLECPTCCEPLKIPIFQCDNGHLACSLCCQKVNNICPSCKLPIGYNRCRAIEKVIEASRVSCPNAKYVCQEKTAFGNPFKHEKQCCFTPCSCPISDCNYIGLSKDLINHVRAKHKNDLNLFVWDTPLIIDCKKITLLQEEKDGEVVVVQVFSSSRGLTLTVSCMSPLTSKLGRFSCSLKFATSTTRLKQTLMLKEIQKVSDEHPGEGFMFIPSYMLPSTGNLQMGICISRGQDHILHA</sequence>
<comment type="function">
    <text evidence="10">E3 ubiquitin-protein ligase that mediates ubiquitination and subsequent proteasomal degradation of target proteins. E3 ubiquitin ligases accept ubiquitin from an E2 ubiquitin-conjugating enzyme in the form of a thioester and then directly transfers the ubiquitin to targeted substrates. It probably triggers the ubiquitin-mediated degradation of different substrates.</text>
</comment>
<evidence type="ECO:0000256" key="1">
    <source>
        <dbReference type="ARBA" id="ARBA00000900"/>
    </source>
</evidence>
<keyword evidence="5" id="KW-0808">Transferase</keyword>
<evidence type="ECO:0000256" key="3">
    <source>
        <dbReference type="ARBA" id="ARBA00009119"/>
    </source>
</evidence>
<protein>
    <recommendedName>
        <fullName evidence="4">RING-type E3 ubiquitin transferase</fullName>
        <ecNumber evidence="4">2.3.2.27</ecNumber>
    </recommendedName>
</protein>
<dbReference type="Proteomes" id="UP001558713">
    <property type="component" value="Unassembled WGS sequence"/>
</dbReference>
<dbReference type="GO" id="GO:0061630">
    <property type="term" value="F:ubiquitin protein ligase activity"/>
    <property type="evidence" value="ECO:0007669"/>
    <property type="project" value="UniProtKB-EC"/>
</dbReference>
<dbReference type="InterPro" id="IPR013083">
    <property type="entry name" value="Znf_RING/FYVE/PHD"/>
</dbReference>
<evidence type="ECO:0000313" key="14">
    <source>
        <dbReference type="Proteomes" id="UP001558713"/>
    </source>
</evidence>
<evidence type="ECO:0000256" key="4">
    <source>
        <dbReference type="ARBA" id="ARBA00012483"/>
    </source>
</evidence>
<keyword evidence="6" id="KW-0479">Metal-binding</keyword>
<dbReference type="PANTHER" id="PTHR46632">
    <property type="entry name" value="E3 UBIQUITIN-PROTEIN LIGASE SINA-LIKE 4"/>
    <property type="match status" value="1"/>
</dbReference>
<comment type="catalytic activity">
    <reaction evidence="1">
        <text>S-ubiquitinyl-[E2 ubiquitin-conjugating enzyme]-L-cysteine + [acceptor protein]-L-lysine = [E2 ubiquitin-conjugating enzyme]-L-cysteine + N(6)-ubiquitinyl-[acceptor protein]-L-lysine.</text>
        <dbReference type="EC" id="2.3.2.27"/>
    </reaction>
</comment>
<accession>A0ABD1C9E0</accession>
<evidence type="ECO:0000256" key="10">
    <source>
        <dbReference type="ARBA" id="ARBA00024004"/>
    </source>
</evidence>
<evidence type="ECO:0000256" key="8">
    <source>
        <dbReference type="ARBA" id="ARBA00022786"/>
    </source>
</evidence>
<dbReference type="PROSITE" id="PS51081">
    <property type="entry name" value="ZF_SIAH"/>
    <property type="match status" value="1"/>
</dbReference>
<evidence type="ECO:0000313" key="13">
    <source>
        <dbReference type="EMBL" id="KAL1226055.1"/>
    </source>
</evidence>
<dbReference type="InterPro" id="IPR013010">
    <property type="entry name" value="Znf_SIAH"/>
</dbReference>
<reference evidence="13 14" key="1">
    <citation type="submission" date="2024-04" db="EMBL/GenBank/DDBJ databases">
        <title>Genome assembly C_amara_ONT_v2.</title>
        <authorList>
            <person name="Yant L."/>
            <person name="Moore C."/>
            <person name="Slenker M."/>
        </authorList>
    </citation>
    <scope>NUCLEOTIDE SEQUENCE [LARGE SCALE GENOMIC DNA]</scope>
    <source>
        <tissue evidence="13">Leaf</tissue>
    </source>
</reference>
<dbReference type="Gene3D" id="3.30.40.10">
    <property type="entry name" value="Zinc/RING finger domain, C3HC4 (zinc finger)"/>
    <property type="match status" value="1"/>
</dbReference>
<evidence type="ECO:0000256" key="6">
    <source>
        <dbReference type="ARBA" id="ARBA00022723"/>
    </source>
</evidence>
<dbReference type="CDD" id="cd16571">
    <property type="entry name" value="RING-HC_SIAHs"/>
    <property type="match status" value="1"/>
</dbReference>
<evidence type="ECO:0000256" key="2">
    <source>
        <dbReference type="ARBA" id="ARBA00004906"/>
    </source>
</evidence>
<name>A0ABD1C9E0_CARAN</name>
<keyword evidence="8" id="KW-0833">Ubl conjugation pathway</keyword>